<feature type="domain" description="Chitin-binding type-1" evidence="11">
    <location>
        <begin position="91"/>
        <end position="134"/>
    </location>
</feature>
<feature type="signal peptide" evidence="10">
    <location>
        <begin position="1"/>
        <end position="35"/>
    </location>
</feature>
<dbReference type="PANTHER" id="PTHR11177">
    <property type="entry name" value="CHITINASE"/>
    <property type="match status" value="1"/>
</dbReference>
<dbReference type="Pfam" id="PF00704">
    <property type="entry name" value="Glyco_hydro_18"/>
    <property type="match status" value="1"/>
</dbReference>
<dbReference type="SUPFAM" id="SSF51445">
    <property type="entry name" value="(Trans)glycosidases"/>
    <property type="match status" value="1"/>
</dbReference>
<evidence type="ECO:0000313" key="14">
    <source>
        <dbReference type="Proteomes" id="UP000284842"/>
    </source>
</evidence>
<keyword evidence="6 9" id="KW-0326">Glycosidase</keyword>
<evidence type="ECO:0000256" key="1">
    <source>
        <dbReference type="ARBA" id="ARBA00000822"/>
    </source>
</evidence>
<evidence type="ECO:0000313" key="13">
    <source>
        <dbReference type="EMBL" id="PPR00468.1"/>
    </source>
</evidence>
<dbReference type="Pfam" id="PF00187">
    <property type="entry name" value="Chitin_bind_1"/>
    <property type="match status" value="1"/>
</dbReference>
<evidence type="ECO:0000256" key="10">
    <source>
        <dbReference type="SAM" id="SignalP"/>
    </source>
</evidence>
<sequence length="1503" mass="163556">MRGLKLVAPSLTLFYWHSLFLTSSVVTYIPSAVIAQTAGNVPTNATNLPIGSCTPDIPCANGACCNGNTGFCGFGPSFCGSGNCTSNCDAKAECGPFADASNITCPLSVCCSQFGFCGTTEDFCGQGCQSNCGGPTIPTCDAEQNSAETRRIGYYEGWAVSRKCMSYEPEQIAADVLTHINFAFALISPSFQVIEMTKGDSDLWRRTTALKKSRPGLKVFLSIGGWTFNDPPNQHIFSDMVGSAANTNTFIKSILSVMETFAFDGIDVDWEYPVAWDRGGVPADKENYVTFMAAVKSAFAPHNYGLTFTAPSSFWYLQHFDLPGLLKHADWVNVMTYDLHGTWDGHDPFIGFVVGAHTNLTEIDAAFQLYWRVGVDPKQMVMGMGFYGRSFTLASSDCARAGCAWTSGGKEGPCSANSGTLMFSEIESILTTTQAEPVIDDTAAVAYVTWENQWVSWDNLETFAMKMNYANEHCIGGTMIWSVDQDDNNYKYVPASFTSSRDAIIATVPWRPFIETYLALELDLQIRMPPMEFVMLATVVQNLDIFPSGVPDNGNDLFHVDFDPDEGTFTDAVKSESGTKSTFTESENEDSGAFGEIFIDSPKAGSVSSLAVQSDWVITDCDARSDQPQQVPMYCSKSGSEGCQHVFVDGAEHTIVELPKSCGLGPYARVISIEPHPDQNILNQFHSKVKPASESVMLLSFDYNFAAIPSSNGPIYMRADVTDMPGYWDSVVDSPPERREWLQKRGLWKDPKVEKRWWGAFKNWLSKITTLEVDKSQTRTFFWQDTWNIFHQETHCEGPPQFDASLDISLTGNAQMTARYGFYLQGTVVPPAVTAAYVHFSSDASASAQLTLKGEASVTYNSQTVRFASFGFPGLYYPGLLTVGPSLVLEGYITGQLSVQGQMTTGITYKFPPINYALGKTGDDVIGPAAQPSPPNPGYNYQFGLNVDLSGDITIHMVPTVQLGISVLNGALIEAEAYVRADLYAGLAMNGSVSLSSAPRICIIPHYGLIVQGGVTGNVLYWEASTTPFEFYNRDFVFHDGCFGAVNEPVSGSTRRDLGLIEGAAGQLPNITGGKSERGARIIERTLEGGKEINKRDIMPTREVTHDPMLLPTSHHKDASYPLLNATPAGAGESHIQHLTKRIDVPFISGAFSCPAVNDQVGQDNTDNDIYSDAAPPSDNDDEVYRRGLEISPISAVKVASCSQISFDPSDFSNIGNTFYNLASPTTLDGNFKAYPSDVGRVNTNTYGREHVYEMQLLSDFINTLAQSPDLWQNTAGNQNYCSWANSFFNTPSKYSAVNKGKGLSVIDRLKACQPRNTNSAIASGGTMPWLESTANGMKAKAFGGSSNLRTSSTFKRYSFSKKVFEIRAATGLVSYMQDGPVADQFVLVSGCVKGVWSDFYTAYNADTAVDAPNKGSFNMATTYTSYIRSKTQSLFLNLQSGVQQMIGFYATAAGGSSVQKPVDLNFGTLKNPGTSMVSADDLTNSIFSKFSGASFIKITVQL</sequence>
<evidence type="ECO:0000256" key="3">
    <source>
        <dbReference type="ARBA" id="ARBA00022801"/>
    </source>
</evidence>
<keyword evidence="3 9" id="KW-0378">Hydrolase</keyword>
<keyword evidence="7" id="KW-0624">Polysaccharide degradation</keyword>
<dbReference type="InParanoid" id="A0A409YBT9"/>
<organism evidence="13 14">
    <name type="scientific">Panaeolus cyanescens</name>
    <dbReference type="NCBI Taxonomy" id="181874"/>
    <lineage>
        <taxon>Eukaryota</taxon>
        <taxon>Fungi</taxon>
        <taxon>Dikarya</taxon>
        <taxon>Basidiomycota</taxon>
        <taxon>Agaricomycotina</taxon>
        <taxon>Agaricomycetes</taxon>
        <taxon>Agaricomycetidae</taxon>
        <taxon>Agaricales</taxon>
        <taxon>Agaricineae</taxon>
        <taxon>Galeropsidaceae</taxon>
        <taxon>Panaeolus</taxon>
    </lineage>
</organism>
<comment type="catalytic activity">
    <reaction evidence="1">
        <text>Random endo-hydrolysis of N-acetyl-beta-D-glucosaminide (1-&gt;4)-beta-linkages in chitin and chitodextrins.</text>
        <dbReference type="EC" id="3.2.1.14"/>
    </reaction>
</comment>
<dbReference type="InterPro" id="IPR001002">
    <property type="entry name" value="Chitin-bd_1"/>
</dbReference>
<dbReference type="GO" id="GO:0008061">
    <property type="term" value="F:chitin binding"/>
    <property type="evidence" value="ECO:0007669"/>
    <property type="project" value="UniProtKB-UniRule"/>
</dbReference>
<comment type="caution">
    <text evidence="13">The sequence shown here is derived from an EMBL/GenBank/DDBJ whole genome shotgun (WGS) entry which is preliminary data.</text>
</comment>
<dbReference type="GO" id="GO:0008843">
    <property type="term" value="F:endochitinase activity"/>
    <property type="evidence" value="ECO:0007669"/>
    <property type="project" value="UniProtKB-EC"/>
</dbReference>
<dbReference type="InterPro" id="IPR001579">
    <property type="entry name" value="Glyco_hydro_18_chit_AS"/>
</dbReference>
<dbReference type="Gene3D" id="3.20.20.80">
    <property type="entry name" value="Glycosidases"/>
    <property type="match status" value="1"/>
</dbReference>
<dbReference type="InterPro" id="IPR050314">
    <property type="entry name" value="Glycosyl_Hydrlase_18"/>
</dbReference>
<dbReference type="GO" id="GO:0006032">
    <property type="term" value="P:chitin catabolic process"/>
    <property type="evidence" value="ECO:0007669"/>
    <property type="project" value="UniProtKB-KW"/>
</dbReference>
<dbReference type="OrthoDB" id="73875at2759"/>
<dbReference type="InterPro" id="IPR011583">
    <property type="entry name" value="Chitinase_II/V-like_cat"/>
</dbReference>
<dbReference type="SUPFAM" id="SSF54556">
    <property type="entry name" value="Chitinase insertion domain"/>
    <property type="match status" value="1"/>
</dbReference>
<dbReference type="CDD" id="cd00035">
    <property type="entry name" value="ChtBD1"/>
    <property type="match status" value="1"/>
</dbReference>
<dbReference type="PROSITE" id="PS00026">
    <property type="entry name" value="CHIT_BIND_I_1"/>
    <property type="match status" value="1"/>
</dbReference>
<evidence type="ECO:0000259" key="11">
    <source>
        <dbReference type="PROSITE" id="PS50941"/>
    </source>
</evidence>
<protein>
    <submittedName>
        <fullName evidence="13">Uncharacterized protein</fullName>
    </submittedName>
</protein>
<dbReference type="STRING" id="181874.A0A409YBT9"/>
<evidence type="ECO:0000256" key="5">
    <source>
        <dbReference type="ARBA" id="ARBA00023277"/>
    </source>
</evidence>
<comment type="caution">
    <text evidence="8">Lacks conserved residue(s) required for the propagation of feature annotation.</text>
</comment>
<gene>
    <name evidence="13" type="ORF">CVT24_004529</name>
</gene>
<proteinExistence type="predicted"/>
<evidence type="ECO:0000256" key="8">
    <source>
        <dbReference type="PROSITE-ProRule" id="PRU00261"/>
    </source>
</evidence>
<dbReference type="InterPro" id="IPR017853">
    <property type="entry name" value="GH"/>
</dbReference>
<keyword evidence="8" id="KW-1015">Disulfide bond</keyword>
<dbReference type="InterPro" id="IPR001223">
    <property type="entry name" value="Glyco_hydro18_cat"/>
</dbReference>
<keyword evidence="2 8" id="KW-0147">Chitin-binding</keyword>
<evidence type="ECO:0000256" key="9">
    <source>
        <dbReference type="RuleBase" id="RU000489"/>
    </source>
</evidence>
<dbReference type="GO" id="GO:0000272">
    <property type="term" value="P:polysaccharide catabolic process"/>
    <property type="evidence" value="ECO:0007669"/>
    <property type="project" value="UniProtKB-KW"/>
</dbReference>
<keyword evidence="4" id="KW-0146">Chitin degradation</keyword>
<accession>A0A409YBT9</accession>
<dbReference type="SUPFAM" id="SSF57016">
    <property type="entry name" value="Plant lectins/antimicrobial peptides"/>
    <property type="match status" value="1"/>
</dbReference>
<evidence type="ECO:0000256" key="7">
    <source>
        <dbReference type="ARBA" id="ARBA00023326"/>
    </source>
</evidence>
<dbReference type="Proteomes" id="UP000284842">
    <property type="component" value="Unassembled WGS sequence"/>
</dbReference>
<evidence type="ECO:0000259" key="12">
    <source>
        <dbReference type="PROSITE" id="PS51910"/>
    </source>
</evidence>
<evidence type="ECO:0000256" key="4">
    <source>
        <dbReference type="ARBA" id="ARBA00023024"/>
    </source>
</evidence>
<dbReference type="InterPro" id="IPR018371">
    <property type="entry name" value="Chitin-binding_1_CS"/>
</dbReference>
<feature type="domain" description="GH18" evidence="12">
    <location>
        <begin position="149"/>
        <end position="503"/>
    </location>
</feature>
<feature type="chain" id="PRO_5019079698" evidence="10">
    <location>
        <begin position="36"/>
        <end position="1503"/>
    </location>
</feature>
<evidence type="ECO:0000256" key="2">
    <source>
        <dbReference type="ARBA" id="ARBA00022669"/>
    </source>
</evidence>
<keyword evidence="10" id="KW-0732">Signal</keyword>
<dbReference type="PROSITE" id="PS50941">
    <property type="entry name" value="CHIT_BIND_I_2"/>
    <property type="match status" value="1"/>
</dbReference>
<evidence type="ECO:0000256" key="6">
    <source>
        <dbReference type="ARBA" id="ARBA00023295"/>
    </source>
</evidence>
<dbReference type="InterPro" id="IPR029070">
    <property type="entry name" value="Chitinase_insertion_sf"/>
</dbReference>
<feature type="disulfide bond" evidence="8">
    <location>
        <begin position="110"/>
        <end position="124"/>
    </location>
</feature>
<dbReference type="PROSITE" id="PS01095">
    <property type="entry name" value="GH18_1"/>
    <property type="match status" value="1"/>
</dbReference>
<keyword evidence="14" id="KW-1185">Reference proteome</keyword>
<dbReference type="CDD" id="cd06922">
    <property type="entry name" value="ChtBD1_GH18_1"/>
    <property type="match status" value="1"/>
</dbReference>
<dbReference type="PROSITE" id="PS51910">
    <property type="entry name" value="GH18_2"/>
    <property type="match status" value="1"/>
</dbReference>
<dbReference type="Gene3D" id="3.10.50.10">
    <property type="match status" value="1"/>
</dbReference>
<feature type="disulfide bond" evidence="8">
    <location>
        <begin position="105"/>
        <end position="117"/>
    </location>
</feature>
<dbReference type="SMART" id="SM00270">
    <property type="entry name" value="ChtBD1"/>
    <property type="match status" value="2"/>
</dbReference>
<name>A0A409YBT9_9AGAR</name>
<dbReference type="EMBL" id="NHTK01001311">
    <property type="protein sequence ID" value="PPR00468.1"/>
    <property type="molecule type" value="Genomic_DNA"/>
</dbReference>
<keyword evidence="5" id="KW-0119">Carbohydrate metabolism</keyword>
<dbReference type="InterPro" id="IPR036861">
    <property type="entry name" value="Endochitinase-like_sf"/>
</dbReference>
<reference evidence="13 14" key="1">
    <citation type="journal article" date="2018" name="Evol. Lett.">
        <title>Horizontal gene cluster transfer increased hallucinogenic mushroom diversity.</title>
        <authorList>
            <person name="Reynolds H.T."/>
            <person name="Vijayakumar V."/>
            <person name="Gluck-Thaler E."/>
            <person name="Korotkin H.B."/>
            <person name="Matheny P.B."/>
            <person name="Slot J.C."/>
        </authorList>
    </citation>
    <scope>NUCLEOTIDE SEQUENCE [LARGE SCALE GENOMIC DNA]</scope>
    <source>
        <strain evidence="13 14">2629</strain>
    </source>
</reference>
<feature type="disulfide bond" evidence="8">
    <location>
        <begin position="128"/>
        <end position="132"/>
    </location>
</feature>
<dbReference type="SMART" id="SM00636">
    <property type="entry name" value="Glyco_18"/>
    <property type="match status" value="1"/>
</dbReference>
<dbReference type="PANTHER" id="PTHR11177:SF333">
    <property type="entry name" value="CHITINASE"/>
    <property type="match status" value="1"/>
</dbReference>
<dbReference type="Gene3D" id="3.30.60.10">
    <property type="entry name" value="Endochitinase-like"/>
    <property type="match status" value="1"/>
</dbReference>